<name>A0A7C0WRD2_9BACT</name>
<proteinExistence type="predicted"/>
<dbReference type="Proteomes" id="UP000886355">
    <property type="component" value="Unassembled WGS sequence"/>
</dbReference>
<comment type="caution">
    <text evidence="2">The sequence shown here is derived from an EMBL/GenBank/DDBJ whole genome shotgun (WGS) entry which is preliminary data.</text>
</comment>
<dbReference type="SUPFAM" id="SSF53756">
    <property type="entry name" value="UDP-Glycosyltransferase/glycogen phosphorylase"/>
    <property type="match status" value="1"/>
</dbReference>
<feature type="non-terminal residue" evidence="2">
    <location>
        <position position="341"/>
    </location>
</feature>
<evidence type="ECO:0000313" key="2">
    <source>
        <dbReference type="EMBL" id="HDL89474.1"/>
    </source>
</evidence>
<accession>A0A7C0WRD2</accession>
<protein>
    <recommendedName>
        <fullName evidence="1">Spore protein YkvP/CgeB glycosyl transferase-like domain-containing protein</fullName>
    </recommendedName>
</protein>
<organism evidence="2">
    <name type="scientific">Thermodesulforhabdus norvegica</name>
    <dbReference type="NCBI Taxonomy" id="39841"/>
    <lineage>
        <taxon>Bacteria</taxon>
        <taxon>Pseudomonadati</taxon>
        <taxon>Thermodesulfobacteriota</taxon>
        <taxon>Syntrophobacteria</taxon>
        <taxon>Syntrophobacterales</taxon>
        <taxon>Thermodesulforhabdaceae</taxon>
        <taxon>Thermodesulforhabdus</taxon>
    </lineage>
</organism>
<dbReference type="Pfam" id="PF13524">
    <property type="entry name" value="Glyco_trans_1_2"/>
    <property type="match status" value="1"/>
</dbReference>
<dbReference type="EMBL" id="DQZW01000049">
    <property type="protein sequence ID" value="HDL89474.1"/>
    <property type="molecule type" value="Genomic_DNA"/>
</dbReference>
<reference evidence="2" key="1">
    <citation type="journal article" date="2020" name="mSystems">
        <title>Genome- and Community-Level Interaction Insights into Carbon Utilization and Element Cycling Functions of Hydrothermarchaeota in Hydrothermal Sediment.</title>
        <authorList>
            <person name="Zhou Z."/>
            <person name="Liu Y."/>
            <person name="Xu W."/>
            <person name="Pan J."/>
            <person name="Luo Z.H."/>
            <person name="Li M."/>
        </authorList>
    </citation>
    <scope>NUCLEOTIDE SEQUENCE [LARGE SCALE GENOMIC DNA]</scope>
    <source>
        <strain evidence="2">HyVt-19</strain>
    </source>
</reference>
<evidence type="ECO:0000259" key="1">
    <source>
        <dbReference type="Pfam" id="PF13524"/>
    </source>
</evidence>
<dbReference type="AlphaFoldDB" id="A0A7C0WRD2"/>
<dbReference type="InterPro" id="IPR055259">
    <property type="entry name" value="YkvP/CgeB_Glyco_trans-like"/>
</dbReference>
<feature type="domain" description="Spore protein YkvP/CgeB glycosyl transferase-like" evidence="1">
    <location>
        <begin position="192"/>
        <end position="337"/>
    </location>
</feature>
<sequence length="341" mass="39386">MKIFIVEPIEGGSIPIAHYCTKAFHQLGHDVFTFKGSMFLPVFNYIRKLTSGNSDHPLSRLFVQFLANTVQICIEEAAPEVVLGVSQSPLFPWNLSLCRKRRIITVFWFPEDCRRFLAWRQLALQSDYFFIIQKEPILSEVRKLCPRAAYLPLAADPEVHRPVKVDPDEKAYYGSDVSFVGAGYPNRLHAFKFLTNYNLKIWGNGWLSQGATSLRPFVQDNSRRISVEEYVKVFNCSKININLHSSLNPQGIGGDFINPRTFEIAACRAFQLVDRRTLINEIFTDSEMVTFATIEDLRKLIDKFLANDDERKEYAERAYRKVLTYHTYTHRITQILNIVCN</sequence>
<gene>
    <name evidence="2" type="ORF">ENG14_01050</name>
</gene>